<dbReference type="CDD" id="cd17933">
    <property type="entry name" value="DEXSc_RecD-like"/>
    <property type="match status" value="1"/>
</dbReference>
<accession>I1YH94</accession>
<keyword evidence="15" id="KW-1185">Reference proteome</keyword>
<comment type="catalytic activity">
    <reaction evidence="11">
        <text>ATP + H2O = ADP + phosphate + H(+)</text>
        <dbReference type="Rhea" id="RHEA:13065"/>
        <dbReference type="ChEBI" id="CHEBI:15377"/>
        <dbReference type="ChEBI" id="CHEBI:15378"/>
        <dbReference type="ChEBI" id="CHEBI:30616"/>
        <dbReference type="ChEBI" id="CHEBI:43474"/>
        <dbReference type="ChEBI" id="CHEBI:456216"/>
        <dbReference type="EC" id="5.6.2.3"/>
    </reaction>
</comment>
<evidence type="ECO:0000256" key="8">
    <source>
        <dbReference type="ARBA" id="ARBA00023125"/>
    </source>
</evidence>
<keyword evidence="1 11" id="KW-0540">Nuclease</keyword>
<evidence type="ECO:0000256" key="3">
    <source>
        <dbReference type="ARBA" id="ARBA00022763"/>
    </source>
</evidence>
<dbReference type="GO" id="GO:0016887">
    <property type="term" value="F:ATP hydrolysis activity"/>
    <property type="evidence" value="ECO:0007669"/>
    <property type="project" value="RHEA"/>
</dbReference>
<dbReference type="SUPFAM" id="SSF52540">
    <property type="entry name" value="P-loop containing nucleoside triphosphate hydrolases"/>
    <property type="match status" value="1"/>
</dbReference>
<keyword evidence="7 11" id="KW-0067">ATP-binding</keyword>
<evidence type="ECO:0000256" key="11">
    <source>
        <dbReference type="HAMAP-Rule" id="MF_01487"/>
    </source>
</evidence>
<dbReference type="HAMAP" id="MF_01487">
    <property type="entry name" value="RecD"/>
    <property type="match status" value="1"/>
</dbReference>
<dbReference type="HOGENOM" id="CLU_007524_1_2_6"/>
<keyword evidence="8 11" id="KW-0238">DNA-binding</keyword>
<evidence type="ECO:0000256" key="2">
    <source>
        <dbReference type="ARBA" id="ARBA00022741"/>
    </source>
</evidence>
<dbReference type="Pfam" id="PF13538">
    <property type="entry name" value="UvrD_C_2"/>
    <property type="match status" value="1"/>
</dbReference>
<keyword evidence="10 11" id="KW-0413">Isomerase</keyword>
<dbReference type="EC" id="5.6.2.3" evidence="11"/>
<dbReference type="InterPro" id="IPR027417">
    <property type="entry name" value="P-loop_NTPase"/>
</dbReference>
<keyword evidence="4 11" id="KW-0378">Hydrolase</keyword>
<keyword evidence="5 11" id="KW-0347">Helicase</keyword>
<sequence length="579" mass="64628">MFRALSLLRQCGFSEIACQFADFIERKTQGEPLTTSLTAGLLTEAVSQGHVCLNLHQVPAVTKGVSDYLPEQVATWTEILKTSRVVGEPGEYRPLILTDAGQVYLYRFWLDERDVASLIRLRLKPVENVDFTQLNQDLINWKSHTVGTDWQKVAVAMAVSRQFGVISGGPGTGKTSIVLKILQCLEQQSNSLQIGLAAPTGKAAARLQQAIRQPGYEVKTLHRLLGITEQNHFGRYNHKRTLPLDVLIIDEASMIDISLMAKLMRAMSEQTRLILLGDSQQLASVESGAVLANLSEGQQGVFSDTFIEQFSCLGLEKASSNTPELLIDSFVRLKHSYRFSDESAIGKLSQLINQGDSGSVINILTLPDSDISWRQTTSDDIHEVVTAGYQAYIETVENQASHEKILHAFERYRVLSALRQGPQSVASINQMMSRYLGRRGWRAADSYYVGRPILITQNQYRQQLFNGDIGIVLPDETGQLKACFKVAETFQWVSLNRLPAHETVFAMTIHKSQGSEFDEVSVLLPDEFSPVLNRELLYTALTRAREKVAFLSSELTLRQTIETRHHRESGLSEQLGING</sequence>
<evidence type="ECO:0000256" key="1">
    <source>
        <dbReference type="ARBA" id="ARBA00022722"/>
    </source>
</evidence>
<evidence type="ECO:0000259" key="13">
    <source>
        <dbReference type="Pfam" id="PF21185"/>
    </source>
</evidence>
<name>I1YH94_METFJ</name>
<evidence type="ECO:0000313" key="14">
    <source>
        <dbReference type="EMBL" id="AFJ02287.1"/>
    </source>
</evidence>
<evidence type="ECO:0000259" key="12">
    <source>
        <dbReference type="Pfam" id="PF13538"/>
    </source>
</evidence>
<keyword evidence="2 11" id="KW-0547">Nucleotide-binding</keyword>
<dbReference type="InterPro" id="IPR050534">
    <property type="entry name" value="Coronavir_polyprotein_1ab"/>
</dbReference>
<dbReference type="CDD" id="cd18809">
    <property type="entry name" value="SF1_C_RecD"/>
    <property type="match status" value="1"/>
</dbReference>
<dbReference type="STRING" id="754477.Q7C_1132"/>
<comment type="miscellaneous">
    <text evidence="11">In the RecBCD complex, RecB has a slow 3'-5' helicase, an exonuclease activity and loads RecA onto ssDNA, RecD has a fast 5'-3' helicase activity, while RecC stimulates the ATPase and processivity of the RecB helicase and contributes to recognition of the Chi site.</text>
</comment>
<dbReference type="Gene3D" id="3.40.50.300">
    <property type="entry name" value="P-loop containing nucleotide triphosphate hydrolases"/>
    <property type="match status" value="3"/>
</dbReference>
<dbReference type="GO" id="GO:0017116">
    <property type="term" value="F:single-stranded DNA helicase activity"/>
    <property type="evidence" value="ECO:0007669"/>
    <property type="project" value="TreeGrafter"/>
</dbReference>
<keyword evidence="3 11" id="KW-0227">DNA damage</keyword>
<feature type="domain" description="RecBCD enzyme subunit RecD N-terminal" evidence="13">
    <location>
        <begin position="14"/>
        <end position="99"/>
    </location>
</feature>
<dbReference type="GO" id="GO:0008854">
    <property type="term" value="F:exodeoxyribonuclease V activity"/>
    <property type="evidence" value="ECO:0007669"/>
    <property type="project" value="InterPro"/>
</dbReference>
<dbReference type="Gene3D" id="1.10.10.1020">
    <property type="entry name" value="RecBCD complex, subunit RecD, N-terminal domain"/>
    <property type="match status" value="1"/>
</dbReference>
<evidence type="ECO:0000256" key="4">
    <source>
        <dbReference type="ARBA" id="ARBA00022801"/>
    </source>
</evidence>
<dbReference type="GO" id="GO:0000724">
    <property type="term" value="P:double-strand break repair via homologous recombination"/>
    <property type="evidence" value="ECO:0007669"/>
    <property type="project" value="UniProtKB-UniRule"/>
</dbReference>
<dbReference type="eggNOG" id="COG0507">
    <property type="taxonomic scope" value="Bacteria"/>
</dbReference>
<dbReference type="PATRIC" id="fig|754477.3.peg.1112"/>
<dbReference type="InterPro" id="IPR027785">
    <property type="entry name" value="UvrD-like_helicase_C"/>
</dbReference>
<comment type="subunit">
    <text evidence="11">Heterotrimer of RecB, RecC and RecD. All subunits contribute to DNA-binding.</text>
</comment>
<evidence type="ECO:0000256" key="7">
    <source>
        <dbReference type="ARBA" id="ARBA00022840"/>
    </source>
</evidence>
<dbReference type="RefSeq" id="WP_014703707.1">
    <property type="nucleotide sequence ID" value="NC_017856.1"/>
</dbReference>
<dbReference type="InterPro" id="IPR049550">
    <property type="entry name" value="RecD_N"/>
</dbReference>
<dbReference type="AlphaFoldDB" id="I1YH94"/>
<dbReference type="InterPro" id="IPR041851">
    <property type="entry name" value="RecD_N_sf"/>
</dbReference>
<feature type="domain" description="UvrD-like helicase C-terminal" evidence="12">
    <location>
        <begin position="504"/>
        <end position="549"/>
    </location>
</feature>
<dbReference type="GO" id="GO:0009338">
    <property type="term" value="C:exodeoxyribonuclease V complex"/>
    <property type="evidence" value="ECO:0007669"/>
    <property type="project" value="InterPro"/>
</dbReference>
<proteinExistence type="inferred from homology"/>
<protein>
    <recommendedName>
        <fullName evidence="11">RecBCD enzyme subunit RecD</fullName>
        <ecNumber evidence="11">5.6.2.3</ecNumber>
    </recommendedName>
    <alternativeName>
        <fullName evidence="11">DNA 5'-3' helicase subunit RecD</fullName>
    </alternativeName>
    <alternativeName>
        <fullName evidence="11">Exonuclease V subunit RecD</fullName>
        <shortName evidence="11">ExoV subunit RecD</shortName>
    </alternativeName>
    <alternativeName>
        <fullName evidence="11">Helicase/nuclease RecBCD subunit RecD</fullName>
    </alternativeName>
</protein>
<dbReference type="PANTHER" id="PTHR43788">
    <property type="entry name" value="DNA2/NAM7 HELICASE FAMILY MEMBER"/>
    <property type="match status" value="1"/>
</dbReference>
<evidence type="ECO:0000256" key="10">
    <source>
        <dbReference type="ARBA" id="ARBA00023235"/>
    </source>
</evidence>
<gene>
    <name evidence="11" type="primary">recD</name>
    <name evidence="14" type="ordered locus">Q7C_1132</name>
</gene>
<evidence type="ECO:0000256" key="5">
    <source>
        <dbReference type="ARBA" id="ARBA00022806"/>
    </source>
</evidence>
<comment type="similarity">
    <text evidence="11">Belongs to the RecD family.</text>
</comment>
<reference evidence="14 15" key="1">
    <citation type="journal article" date="2012" name="J. Bacteriol.">
        <title>Complete genome sequences of Methylophaga sp. strain JAM1 and Methylophaga sp. strain JAM7.</title>
        <authorList>
            <person name="Villeneuve C."/>
            <person name="Martineau C."/>
            <person name="Mauffrey F."/>
            <person name="Villemur R."/>
        </authorList>
    </citation>
    <scope>NUCLEOTIDE SEQUENCE [LARGE SCALE GENOMIC DNA]</scope>
    <source>
        <strain evidence="14 15">JAM7</strain>
    </source>
</reference>
<evidence type="ECO:0000313" key="15">
    <source>
        <dbReference type="Proteomes" id="UP000009145"/>
    </source>
</evidence>
<keyword evidence="6 11" id="KW-0269">Exonuclease</keyword>
<dbReference type="PANTHER" id="PTHR43788:SF6">
    <property type="entry name" value="DNA HELICASE B"/>
    <property type="match status" value="1"/>
</dbReference>
<dbReference type="NCBIfam" id="TIGR01447">
    <property type="entry name" value="recD"/>
    <property type="match status" value="1"/>
</dbReference>
<dbReference type="Pfam" id="PF13245">
    <property type="entry name" value="AAA_19"/>
    <property type="match status" value="1"/>
</dbReference>
<dbReference type="EMBL" id="CP003380">
    <property type="protein sequence ID" value="AFJ02287.1"/>
    <property type="molecule type" value="Genomic_DNA"/>
</dbReference>
<dbReference type="OrthoDB" id="9803432at2"/>
<dbReference type="Proteomes" id="UP000009145">
    <property type="component" value="Chromosome"/>
</dbReference>
<comment type="function">
    <text evidence="11">A helicase/nuclease that prepares dsDNA breaks (DSB) for recombinational DNA repair. Binds to DSBs and unwinds DNA via a highly rapid and processive ATP-dependent bidirectional helicase activity. Unwinds dsDNA until it encounters a Chi (crossover hotspot instigator) sequence from the 3' direction. Cuts ssDNA a few nucleotides 3' to the Chi site. The properties and activities of the enzyme are changed at Chi. The Chi-altered holoenzyme produces a long 3'-ssDNA overhang and facilitates RecA-binding to the ssDNA for homologous DNA recombination and repair. Holoenzyme degrades any linearized DNA that is unable to undergo homologous recombination. In the holoenzyme this subunit has ssDNA-dependent ATPase and 5'-3' helicase activity. When added to pre-assembled RecBC greatly stimulates nuclease activity and augments holoenzyme processivity. Negatively regulates the RecA-loading ability of RecBCD.</text>
</comment>
<dbReference type="InterPro" id="IPR006344">
    <property type="entry name" value="RecD"/>
</dbReference>
<dbReference type="KEGG" id="mec:Q7C_1132"/>
<keyword evidence="9 11" id="KW-0234">DNA repair</keyword>
<dbReference type="GO" id="GO:0003677">
    <property type="term" value="F:DNA binding"/>
    <property type="evidence" value="ECO:0007669"/>
    <property type="project" value="UniProtKB-UniRule"/>
</dbReference>
<feature type="binding site" evidence="11">
    <location>
        <begin position="168"/>
        <end position="175"/>
    </location>
    <ligand>
        <name>ATP</name>
        <dbReference type="ChEBI" id="CHEBI:30616"/>
    </ligand>
</feature>
<evidence type="ECO:0000256" key="6">
    <source>
        <dbReference type="ARBA" id="ARBA00022839"/>
    </source>
</evidence>
<dbReference type="Pfam" id="PF21185">
    <property type="entry name" value="RecD_N"/>
    <property type="match status" value="1"/>
</dbReference>
<evidence type="ECO:0000256" key="9">
    <source>
        <dbReference type="ARBA" id="ARBA00023204"/>
    </source>
</evidence>
<dbReference type="GO" id="GO:0005524">
    <property type="term" value="F:ATP binding"/>
    <property type="evidence" value="ECO:0007669"/>
    <property type="project" value="UniProtKB-UniRule"/>
</dbReference>
<organism evidence="14 15">
    <name type="scientific">Methylophaga frappieri (strain ATCC BAA-2434 / DSM 25690 / JAM7)</name>
    <dbReference type="NCBI Taxonomy" id="754477"/>
    <lineage>
        <taxon>Bacteria</taxon>
        <taxon>Pseudomonadati</taxon>
        <taxon>Pseudomonadota</taxon>
        <taxon>Gammaproteobacteria</taxon>
        <taxon>Thiotrichales</taxon>
        <taxon>Piscirickettsiaceae</taxon>
        <taxon>Methylophaga</taxon>
    </lineage>
</organism>
<dbReference type="GO" id="GO:0043139">
    <property type="term" value="F:5'-3' DNA helicase activity"/>
    <property type="evidence" value="ECO:0007669"/>
    <property type="project" value="UniProtKB-UniRule"/>
</dbReference>